<evidence type="ECO:0000256" key="1">
    <source>
        <dbReference type="ARBA" id="ARBA00004127"/>
    </source>
</evidence>
<feature type="transmembrane region" description="Helical" evidence="7">
    <location>
        <begin position="84"/>
        <end position="107"/>
    </location>
</feature>
<dbReference type="PANTHER" id="PTHR13131:SF5">
    <property type="entry name" value="CYSTINOSIN"/>
    <property type="match status" value="1"/>
</dbReference>
<dbReference type="STRING" id="2769.R7QRV6"/>
<dbReference type="GO" id="GO:0005774">
    <property type="term" value="C:vacuolar membrane"/>
    <property type="evidence" value="ECO:0007669"/>
    <property type="project" value="TreeGrafter"/>
</dbReference>
<reference evidence="9" key="1">
    <citation type="journal article" date="2013" name="Proc. Natl. Acad. Sci. U.S.A.">
        <title>Genome structure and metabolic features in the red seaweed Chondrus crispus shed light on evolution of the Archaeplastida.</title>
        <authorList>
            <person name="Collen J."/>
            <person name="Porcel B."/>
            <person name="Carre W."/>
            <person name="Ball S.G."/>
            <person name="Chaparro C."/>
            <person name="Tonon T."/>
            <person name="Barbeyron T."/>
            <person name="Michel G."/>
            <person name="Noel B."/>
            <person name="Valentin K."/>
            <person name="Elias M."/>
            <person name="Artiguenave F."/>
            <person name="Arun A."/>
            <person name="Aury J.M."/>
            <person name="Barbosa-Neto J.F."/>
            <person name="Bothwell J.H."/>
            <person name="Bouget F.Y."/>
            <person name="Brillet L."/>
            <person name="Cabello-Hurtado F."/>
            <person name="Capella-Gutierrez S."/>
            <person name="Charrier B."/>
            <person name="Cladiere L."/>
            <person name="Cock J.M."/>
            <person name="Coelho S.M."/>
            <person name="Colleoni C."/>
            <person name="Czjzek M."/>
            <person name="Da Silva C."/>
            <person name="Delage L."/>
            <person name="Denoeud F."/>
            <person name="Deschamps P."/>
            <person name="Dittami S.M."/>
            <person name="Gabaldon T."/>
            <person name="Gachon C.M."/>
            <person name="Groisillier A."/>
            <person name="Herve C."/>
            <person name="Jabbari K."/>
            <person name="Katinka M."/>
            <person name="Kloareg B."/>
            <person name="Kowalczyk N."/>
            <person name="Labadie K."/>
            <person name="Leblanc C."/>
            <person name="Lopez P.J."/>
            <person name="McLachlan D.H."/>
            <person name="Meslet-Cladiere L."/>
            <person name="Moustafa A."/>
            <person name="Nehr Z."/>
            <person name="Nyvall Collen P."/>
            <person name="Panaud O."/>
            <person name="Partensky F."/>
            <person name="Poulain J."/>
            <person name="Rensing S.A."/>
            <person name="Rousvoal S."/>
            <person name="Samson G."/>
            <person name="Symeonidi A."/>
            <person name="Weissenbach J."/>
            <person name="Zambounis A."/>
            <person name="Wincker P."/>
            <person name="Boyen C."/>
        </authorList>
    </citation>
    <scope>NUCLEOTIDE SEQUENCE [LARGE SCALE GENOMIC DNA]</scope>
    <source>
        <strain evidence="9">cv. Stackhouse</strain>
    </source>
</reference>
<dbReference type="SMART" id="SM00679">
    <property type="entry name" value="CTNS"/>
    <property type="match status" value="2"/>
</dbReference>
<keyword evidence="5 7" id="KW-1133">Transmembrane helix</keyword>
<accession>R7QRV6</accession>
<dbReference type="GeneID" id="17318103"/>
<evidence type="ECO:0000256" key="4">
    <source>
        <dbReference type="ARBA" id="ARBA00022737"/>
    </source>
</evidence>
<dbReference type="InterPro" id="IPR005282">
    <property type="entry name" value="LC_transporter"/>
</dbReference>
<evidence type="ECO:0000313" key="8">
    <source>
        <dbReference type="EMBL" id="CDF40090.1"/>
    </source>
</evidence>
<evidence type="ECO:0000256" key="6">
    <source>
        <dbReference type="ARBA" id="ARBA00023136"/>
    </source>
</evidence>
<protein>
    <recommendedName>
        <fullName evidence="10">Cystinosin</fullName>
    </recommendedName>
</protein>
<organism evidence="8 9">
    <name type="scientific">Chondrus crispus</name>
    <name type="common">Carrageen Irish moss</name>
    <name type="synonym">Polymorpha crispa</name>
    <dbReference type="NCBI Taxonomy" id="2769"/>
    <lineage>
        <taxon>Eukaryota</taxon>
        <taxon>Rhodophyta</taxon>
        <taxon>Florideophyceae</taxon>
        <taxon>Rhodymeniophycidae</taxon>
        <taxon>Gigartinales</taxon>
        <taxon>Gigartinaceae</taxon>
        <taxon>Chondrus</taxon>
    </lineage>
</organism>
<dbReference type="Gene3D" id="1.20.1280.290">
    <property type="match status" value="1"/>
</dbReference>
<dbReference type="PANTHER" id="PTHR13131">
    <property type="entry name" value="CYSTINOSIN"/>
    <property type="match status" value="1"/>
</dbReference>
<evidence type="ECO:0000313" key="9">
    <source>
        <dbReference type="Proteomes" id="UP000012073"/>
    </source>
</evidence>
<dbReference type="InterPro" id="IPR006603">
    <property type="entry name" value="PQ-loop_rpt"/>
</dbReference>
<feature type="transmembrane region" description="Helical" evidence="7">
    <location>
        <begin position="44"/>
        <end position="64"/>
    </location>
</feature>
<dbReference type="RefSeq" id="XP_005710384.1">
    <property type="nucleotide sequence ID" value="XM_005710327.1"/>
</dbReference>
<keyword evidence="2" id="KW-0813">Transport</keyword>
<dbReference type="Pfam" id="PF04193">
    <property type="entry name" value="PQ-loop"/>
    <property type="match status" value="2"/>
</dbReference>
<dbReference type="KEGG" id="ccp:CHC_T00006967001"/>
<keyword evidence="4" id="KW-0677">Repeat</keyword>
<gene>
    <name evidence="8" type="ORF">CHC_T00006967001</name>
</gene>
<evidence type="ECO:0000256" key="5">
    <source>
        <dbReference type="ARBA" id="ARBA00022989"/>
    </source>
</evidence>
<evidence type="ECO:0000256" key="2">
    <source>
        <dbReference type="ARBA" id="ARBA00022448"/>
    </source>
</evidence>
<dbReference type="Proteomes" id="UP000012073">
    <property type="component" value="Unassembled WGS sequence"/>
</dbReference>
<feature type="transmembrane region" description="Helical" evidence="7">
    <location>
        <begin position="116"/>
        <end position="136"/>
    </location>
</feature>
<evidence type="ECO:0000256" key="7">
    <source>
        <dbReference type="SAM" id="Phobius"/>
    </source>
</evidence>
<name>R7QRV6_CHOCR</name>
<dbReference type="AlphaFoldDB" id="R7QRV6"/>
<proteinExistence type="predicted"/>
<keyword evidence="9" id="KW-1185">Reference proteome</keyword>
<dbReference type="OMA" id="WIDVIYT"/>
<keyword evidence="6 7" id="KW-0472">Membrane</keyword>
<dbReference type="GO" id="GO:0015184">
    <property type="term" value="F:L-cystine transmembrane transporter activity"/>
    <property type="evidence" value="ECO:0007669"/>
    <property type="project" value="TreeGrafter"/>
</dbReference>
<feature type="transmembrane region" description="Helical" evidence="7">
    <location>
        <begin position="12"/>
        <end position="32"/>
    </location>
</feature>
<keyword evidence="3 7" id="KW-0812">Transmembrane</keyword>
<dbReference type="Gramene" id="CDF40090">
    <property type="protein sequence ID" value="CDF40090"/>
    <property type="gene ID" value="CHC_T00006967001"/>
</dbReference>
<feature type="transmembrane region" description="Helical" evidence="7">
    <location>
        <begin position="174"/>
        <end position="194"/>
    </location>
</feature>
<evidence type="ECO:0008006" key="10">
    <source>
        <dbReference type="Google" id="ProtNLM"/>
    </source>
</evidence>
<comment type="subcellular location">
    <subcellularLocation>
        <location evidence="1">Endomembrane system</location>
        <topology evidence="1">Multi-pass membrane protein</topology>
    </subcellularLocation>
</comment>
<dbReference type="OrthoDB" id="75720at2759"/>
<evidence type="ECO:0000256" key="3">
    <source>
        <dbReference type="ARBA" id="ARBA00022692"/>
    </source>
</evidence>
<dbReference type="GO" id="GO:0012505">
    <property type="term" value="C:endomembrane system"/>
    <property type="evidence" value="ECO:0007669"/>
    <property type="project" value="UniProtKB-SubCell"/>
</dbReference>
<dbReference type="PhylomeDB" id="R7QRV6"/>
<dbReference type="EMBL" id="HG002126">
    <property type="protein sequence ID" value="CDF40090.1"/>
    <property type="molecule type" value="Genomic_DNA"/>
</dbReference>
<sequence>MTSALPQLQSAFGWIYFFAWSATFWPQVLLILRRRTTAGLSTDFVTINIVGFISYAIFTFSSYAVPAVSSSYVAATGYPPQVELADVLFAAHGAVMCSVLVAQLFLFPPRIAPRRYVAASALVAQALVLLGLALALRGRLDWYRYLSGAGAVKVVASLVKHFPQVWLNRERGSTVGWSFTMVLLDVVGGSFSVAQQAVKAVRMGSWAPFTANLAKTFLAAESLVFDFWFILQHTVFYADHTDIDLAPFKPVAEDEHAADAADEHVELVSRRGNWV</sequence>